<feature type="domain" description="Sodium/calcium exchanger membrane region" evidence="6">
    <location>
        <begin position="181"/>
        <end position="317"/>
    </location>
</feature>
<dbReference type="PANTHER" id="PTHR10846:SF8">
    <property type="entry name" value="INNER MEMBRANE PROTEIN YRBG"/>
    <property type="match status" value="1"/>
</dbReference>
<feature type="transmembrane region" description="Helical" evidence="5">
    <location>
        <begin position="79"/>
        <end position="102"/>
    </location>
</feature>
<dbReference type="GO" id="GO:0008273">
    <property type="term" value="F:calcium, potassium:sodium antiporter activity"/>
    <property type="evidence" value="ECO:0007669"/>
    <property type="project" value="TreeGrafter"/>
</dbReference>
<feature type="transmembrane region" description="Helical" evidence="5">
    <location>
        <begin position="138"/>
        <end position="155"/>
    </location>
</feature>
<feature type="domain" description="Sodium/calcium exchanger membrane region" evidence="6">
    <location>
        <begin position="16"/>
        <end position="153"/>
    </location>
</feature>
<evidence type="ECO:0000256" key="4">
    <source>
        <dbReference type="ARBA" id="ARBA00023136"/>
    </source>
</evidence>
<feature type="transmembrane region" description="Helical" evidence="5">
    <location>
        <begin position="16"/>
        <end position="37"/>
    </location>
</feature>
<dbReference type="GO" id="GO:0006874">
    <property type="term" value="P:intracellular calcium ion homeostasis"/>
    <property type="evidence" value="ECO:0007669"/>
    <property type="project" value="TreeGrafter"/>
</dbReference>
<evidence type="ECO:0000313" key="7">
    <source>
        <dbReference type="EMBL" id="PIP52785.1"/>
    </source>
</evidence>
<dbReference type="EMBL" id="PCSR01000107">
    <property type="protein sequence ID" value="PIP52785.1"/>
    <property type="molecule type" value="Genomic_DNA"/>
</dbReference>
<accession>A0A2H0B550</accession>
<proteinExistence type="predicted"/>
<feature type="transmembrane region" description="Helical" evidence="5">
    <location>
        <begin position="243"/>
        <end position="265"/>
    </location>
</feature>
<dbReference type="InterPro" id="IPR044880">
    <property type="entry name" value="NCX_ion-bd_dom_sf"/>
</dbReference>
<dbReference type="InterPro" id="IPR004837">
    <property type="entry name" value="NaCa_Exmemb"/>
</dbReference>
<dbReference type="GO" id="GO:0005262">
    <property type="term" value="F:calcium channel activity"/>
    <property type="evidence" value="ECO:0007669"/>
    <property type="project" value="TreeGrafter"/>
</dbReference>
<keyword evidence="2 5" id="KW-0812">Transmembrane</keyword>
<protein>
    <recommendedName>
        <fullName evidence="6">Sodium/calcium exchanger membrane region domain-containing protein</fullName>
    </recommendedName>
</protein>
<dbReference type="Proteomes" id="UP000229459">
    <property type="component" value="Unassembled WGS sequence"/>
</dbReference>
<feature type="transmembrane region" description="Helical" evidence="5">
    <location>
        <begin position="271"/>
        <end position="293"/>
    </location>
</feature>
<keyword evidence="4 5" id="KW-0472">Membrane</keyword>
<organism evidence="7 8">
    <name type="scientific">Candidatus Beckwithbacteria bacterium CG23_combo_of_CG06-09_8_20_14_all_34_8</name>
    <dbReference type="NCBI Taxonomy" id="1974497"/>
    <lineage>
        <taxon>Bacteria</taxon>
        <taxon>Candidatus Beckwithiibacteriota</taxon>
    </lineage>
</organism>
<evidence type="ECO:0000256" key="5">
    <source>
        <dbReference type="SAM" id="Phobius"/>
    </source>
</evidence>
<reference evidence="7 8" key="1">
    <citation type="submission" date="2017-09" db="EMBL/GenBank/DDBJ databases">
        <title>Depth-based differentiation of microbial function through sediment-hosted aquifers and enrichment of novel symbionts in the deep terrestrial subsurface.</title>
        <authorList>
            <person name="Probst A.J."/>
            <person name="Ladd B."/>
            <person name="Jarett J.K."/>
            <person name="Geller-Mcgrath D.E."/>
            <person name="Sieber C.M."/>
            <person name="Emerson J.B."/>
            <person name="Anantharaman K."/>
            <person name="Thomas B.C."/>
            <person name="Malmstrom R."/>
            <person name="Stieglmeier M."/>
            <person name="Klingl A."/>
            <person name="Woyke T."/>
            <person name="Ryan C.M."/>
            <person name="Banfield J.F."/>
        </authorList>
    </citation>
    <scope>NUCLEOTIDE SEQUENCE [LARGE SCALE GENOMIC DNA]</scope>
    <source>
        <strain evidence="7">CG23_combo_of_CG06-09_8_20_14_all_34_8</strain>
    </source>
</reference>
<comment type="caution">
    <text evidence="7">The sequence shown here is derived from an EMBL/GenBank/DDBJ whole genome shotgun (WGS) entry which is preliminary data.</text>
</comment>
<dbReference type="Gene3D" id="1.20.1420.30">
    <property type="entry name" value="NCX, central ion-binding region"/>
    <property type="match status" value="1"/>
</dbReference>
<dbReference type="InterPro" id="IPR004481">
    <property type="entry name" value="K/Na/Ca-exchanger"/>
</dbReference>
<feature type="transmembrane region" description="Helical" evidence="5">
    <location>
        <begin position="176"/>
        <end position="197"/>
    </location>
</feature>
<comment type="subcellular location">
    <subcellularLocation>
        <location evidence="1">Membrane</location>
        <topology evidence="1">Multi-pass membrane protein</topology>
    </subcellularLocation>
</comment>
<dbReference type="Pfam" id="PF01699">
    <property type="entry name" value="Na_Ca_ex"/>
    <property type="match status" value="2"/>
</dbReference>
<evidence type="ECO:0000256" key="3">
    <source>
        <dbReference type="ARBA" id="ARBA00022989"/>
    </source>
</evidence>
<feature type="transmembrane region" description="Helical" evidence="5">
    <location>
        <begin position="49"/>
        <end position="73"/>
    </location>
</feature>
<evidence type="ECO:0000313" key="8">
    <source>
        <dbReference type="Proteomes" id="UP000229459"/>
    </source>
</evidence>
<dbReference type="GO" id="GO:0005886">
    <property type="term" value="C:plasma membrane"/>
    <property type="evidence" value="ECO:0007669"/>
    <property type="project" value="TreeGrafter"/>
</dbReference>
<keyword evidence="3 5" id="KW-1133">Transmembrane helix</keyword>
<name>A0A2H0B550_9BACT</name>
<dbReference type="PANTHER" id="PTHR10846">
    <property type="entry name" value="SODIUM/POTASSIUM/CALCIUM EXCHANGER"/>
    <property type="match status" value="1"/>
</dbReference>
<evidence type="ECO:0000256" key="2">
    <source>
        <dbReference type="ARBA" id="ARBA00022692"/>
    </source>
</evidence>
<feature type="transmembrane region" description="Helical" evidence="5">
    <location>
        <begin position="203"/>
        <end position="222"/>
    </location>
</feature>
<sequence>MAQISVIITVNMLIELALYVFAFILLWFGSGVIVNSIDHFTKRLRLSPFTISFFILGLLTSIPEFAVGLTSVVEGKPEIFVGNLLGGAIVLFLLVIPLLAIIGNGIRINHDLSNLKMIVTLGTILAPALLALDNKISNPEGVVLIVMYVMLFIILQKKGNLFTTLIKNKTARSRKSGFIILKIIFGVILVTIASRLILDETFYFANLFKIAPFYVSLIALSIGTNLPELSIAMRSILKGKKDIAFGDYMGSAAANTLLFGIFTLLNKGKAFYVHNFFITFLFMVGGLTVFFLFSRTKKDISRREGIVLLSIYIFSIMAELILP</sequence>
<evidence type="ECO:0000256" key="1">
    <source>
        <dbReference type="ARBA" id="ARBA00004141"/>
    </source>
</evidence>
<evidence type="ECO:0000259" key="6">
    <source>
        <dbReference type="Pfam" id="PF01699"/>
    </source>
</evidence>
<gene>
    <name evidence="7" type="ORF">COX08_04550</name>
</gene>
<dbReference type="AlphaFoldDB" id="A0A2H0B550"/>
<feature type="transmembrane region" description="Helical" evidence="5">
    <location>
        <begin position="305"/>
        <end position="322"/>
    </location>
</feature>